<evidence type="ECO:0000256" key="1">
    <source>
        <dbReference type="SAM" id="MobiDB-lite"/>
    </source>
</evidence>
<gene>
    <name evidence="2" type="ORF">E2C01_060421</name>
</gene>
<organism evidence="2 3">
    <name type="scientific">Portunus trituberculatus</name>
    <name type="common">Swimming crab</name>
    <name type="synonym">Neptunus trituberculatus</name>
    <dbReference type="NCBI Taxonomy" id="210409"/>
    <lineage>
        <taxon>Eukaryota</taxon>
        <taxon>Metazoa</taxon>
        <taxon>Ecdysozoa</taxon>
        <taxon>Arthropoda</taxon>
        <taxon>Crustacea</taxon>
        <taxon>Multicrustacea</taxon>
        <taxon>Malacostraca</taxon>
        <taxon>Eumalacostraca</taxon>
        <taxon>Eucarida</taxon>
        <taxon>Decapoda</taxon>
        <taxon>Pleocyemata</taxon>
        <taxon>Brachyura</taxon>
        <taxon>Eubrachyura</taxon>
        <taxon>Portunoidea</taxon>
        <taxon>Portunidae</taxon>
        <taxon>Portuninae</taxon>
        <taxon>Portunus</taxon>
    </lineage>
</organism>
<dbReference type="AlphaFoldDB" id="A0A5B7HC02"/>
<comment type="caution">
    <text evidence="2">The sequence shown here is derived from an EMBL/GenBank/DDBJ whole genome shotgun (WGS) entry which is preliminary data.</text>
</comment>
<proteinExistence type="predicted"/>
<dbReference type="Proteomes" id="UP000324222">
    <property type="component" value="Unassembled WGS sequence"/>
</dbReference>
<evidence type="ECO:0000313" key="2">
    <source>
        <dbReference type="EMBL" id="MPC66274.1"/>
    </source>
</evidence>
<dbReference type="EMBL" id="VSRR010024553">
    <property type="protein sequence ID" value="MPC66274.1"/>
    <property type="molecule type" value="Genomic_DNA"/>
</dbReference>
<feature type="compositionally biased region" description="Polar residues" evidence="1">
    <location>
        <begin position="67"/>
        <end position="77"/>
    </location>
</feature>
<accession>A0A5B7HC02</accession>
<protein>
    <submittedName>
        <fullName evidence="2">Uncharacterized protein</fullName>
    </submittedName>
</protein>
<evidence type="ECO:0000313" key="3">
    <source>
        <dbReference type="Proteomes" id="UP000324222"/>
    </source>
</evidence>
<name>A0A5B7HC02_PORTR</name>
<feature type="region of interest" description="Disordered" evidence="1">
    <location>
        <begin position="49"/>
        <end position="99"/>
    </location>
</feature>
<keyword evidence="3" id="KW-1185">Reference proteome</keyword>
<reference evidence="2 3" key="1">
    <citation type="submission" date="2019-05" db="EMBL/GenBank/DDBJ databases">
        <title>Another draft genome of Portunus trituberculatus and its Hox gene families provides insights of decapod evolution.</title>
        <authorList>
            <person name="Jeong J.-H."/>
            <person name="Song I."/>
            <person name="Kim S."/>
            <person name="Choi T."/>
            <person name="Kim D."/>
            <person name="Ryu S."/>
            <person name="Kim W."/>
        </authorList>
    </citation>
    <scope>NUCLEOTIDE SEQUENCE [LARGE SCALE GENOMIC DNA]</scope>
    <source>
        <tissue evidence="2">Muscle</tissue>
    </source>
</reference>
<sequence>MVTAQDEALLVRIQYADSKVWNRTRIVIEARPHTRQYLVKLVGSGRISVHNRHHLRQTRPLTPATPLPSQSQDSSANEVEPPDHNLTANTPRTPRPYREHRRPMWCQDYEMELQFMHSCLSYQNVFRHGNFCNNDD</sequence>